<dbReference type="Proteomes" id="UP000051445">
    <property type="component" value="Unassembled WGS sequence"/>
</dbReference>
<dbReference type="PATRIC" id="fig|1423746.3.peg.1112"/>
<dbReference type="AlphaFoldDB" id="A0A0R1P576"/>
<dbReference type="Pfam" id="PF01695">
    <property type="entry name" value="IstB_IS21"/>
    <property type="match status" value="1"/>
</dbReference>
<keyword evidence="3" id="KW-1185">Reference proteome</keyword>
<proteinExistence type="predicted"/>
<dbReference type="RefSeq" id="WP_057751328.1">
    <property type="nucleotide sequence ID" value="NZ_AZER01000016.1"/>
</dbReference>
<dbReference type="STRING" id="1423746.FD27_GL001095"/>
<dbReference type="InterPro" id="IPR003593">
    <property type="entry name" value="AAA+_ATPase"/>
</dbReference>
<name>A0A0R1P576_9LACO</name>
<protein>
    <submittedName>
        <fullName evidence="2">DNA replication protein</fullName>
    </submittedName>
</protein>
<accession>A0A0R1P576</accession>
<dbReference type="CDD" id="cd00009">
    <property type="entry name" value="AAA"/>
    <property type="match status" value="1"/>
</dbReference>
<dbReference type="GO" id="GO:0006260">
    <property type="term" value="P:DNA replication"/>
    <property type="evidence" value="ECO:0007669"/>
    <property type="project" value="TreeGrafter"/>
</dbReference>
<evidence type="ECO:0000313" key="2">
    <source>
        <dbReference type="EMBL" id="KRL27340.1"/>
    </source>
</evidence>
<dbReference type="SMART" id="SM00382">
    <property type="entry name" value="AAA"/>
    <property type="match status" value="1"/>
</dbReference>
<dbReference type="PANTHER" id="PTHR30050:SF4">
    <property type="entry name" value="ATP-BINDING PROTEIN RV3427C IN INSERTION SEQUENCE-RELATED"/>
    <property type="match status" value="1"/>
</dbReference>
<evidence type="ECO:0000313" key="3">
    <source>
        <dbReference type="Proteomes" id="UP000051445"/>
    </source>
</evidence>
<dbReference type="PANTHER" id="PTHR30050">
    <property type="entry name" value="CHROMOSOMAL REPLICATION INITIATOR PROTEIN DNAA"/>
    <property type="match status" value="1"/>
</dbReference>
<comment type="caution">
    <text evidence="2">The sequence shown here is derived from an EMBL/GenBank/DDBJ whole genome shotgun (WGS) entry which is preliminary data.</text>
</comment>
<reference evidence="2 3" key="1">
    <citation type="journal article" date="2015" name="Genome Announc.">
        <title>Expanding the biotechnology potential of lactobacilli through comparative genomics of 213 strains and associated genera.</title>
        <authorList>
            <person name="Sun Z."/>
            <person name="Harris H.M."/>
            <person name="McCann A."/>
            <person name="Guo C."/>
            <person name="Argimon S."/>
            <person name="Zhang W."/>
            <person name="Yang X."/>
            <person name="Jeffery I.B."/>
            <person name="Cooney J.C."/>
            <person name="Kagawa T.F."/>
            <person name="Liu W."/>
            <person name="Song Y."/>
            <person name="Salvetti E."/>
            <person name="Wrobel A."/>
            <person name="Rasinkangas P."/>
            <person name="Parkhill J."/>
            <person name="Rea M.C."/>
            <person name="O'Sullivan O."/>
            <person name="Ritari J."/>
            <person name="Douillard F.P."/>
            <person name="Paul Ross R."/>
            <person name="Yang R."/>
            <person name="Briner A.E."/>
            <person name="Felis G.E."/>
            <person name="de Vos W.M."/>
            <person name="Barrangou R."/>
            <person name="Klaenhammer T.R."/>
            <person name="Caufield P.W."/>
            <person name="Cui Y."/>
            <person name="Zhang H."/>
            <person name="O'Toole P.W."/>
        </authorList>
    </citation>
    <scope>NUCLEOTIDE SEQUENCE [LARGE SCALE GENOMIC DNA]</scope>
    <source>
        <strain evidence="2 3">DSM 13145</strain>
    </source>
</reference>
<gene>
    <name evidence="2" type="ORF">FD27_GL001095</name>
</gene>
<sequence length="262" mass="29536">MALQAIGNILANPKMLDIFRQHGVDVDHPALCKMQAHIYKSKTAKEIQIAGGGAKYIVFDSLSLWEGKKKLSSTFDRWDPGMQDNQKEAQHIKSNAMSITKSMINRPKKIVMYGKPGTGKTALALAMMHYLRMNGKTTMFVSSTELVSLFWQSYKYKDAQDRKEKVLDAMQSVDVLVLDDLGTEGGVNSDKPVQKDVQQALEQIATARYDTDHNRVAKSTIVTTNNTPDELSIIYNGKLISRLLPHSLAYRFDFSDFRDLRE</sequence>
<dbReference type="OrthoDB" id="2307409at2"/>
<organism evidence="2 3">
    <name type="scientific">Limosilactobacillus frumenti DSM 13145</name>
    <dbReference type="NCBI Taxonomy" id="1423746"/>
    <lineage>
        <taxon>Bacteria</taxon>
        <taxon>Bacillati</taxon>
        <taxon>Bacillota</taxon>
        <taxon>Bacilli</taxon>
        <taxon>Lactobacillales</taxon>
        <taxon>Lactobacillaceae</taxon>
        <taxon>Limosilactobacillus</taxon>
    </lineage>
</organism>
<evidence type="ECO:0000259" key="1">
    <source>
        <dbReference type="SMART" id="SM00382"/>
    </source>
</evidence>
<dbReference type="SUPFAM" id="SSF52540">
    <property type="entry name" value="P-loop containing nucleoside triphosphate hydrolases"/>
    <property type="match status" value="1"/>
</dbReference>
<dbReference type="InterPro" id="IPR002611">
    <property type="entry name" value="IstB_ATP-bd"/>
</dbReference>
<dbReference type="EMBL" id="AZER01000016">
    <property type="protein sequence ID" value="KRL27340.1"/>
    <property type="molecule type" value="Genomic_DNA"/>
</dbReference>
<dbReference type="Gene3D" id="3.40.50.300">
    <property type="entry name" value="P-loop containing nucleotide triphosphate hydrolases"/>
    <property type="match status" value="1"/>
</dbReference>
<dbReference type="InterPro" id="IPR027417">
    <property type="entry name" value="P-loop_NTPase"/>
</dbReference>
<dbReference type="GO" id="GO:0005524">
    <property type="term" value="F:ATP binding"/>
    <property type="evidence" value="ECO:0007669"/>
    <property type="project" value="InterPro"/>
</dbReference>
<feature type="domain" description="AAA+ ATPase" evidence="1">
    <location>
        <begin position="106"/>
        <end position="251"/>
    </location>
</feature>